<dbReference type="InParanoid" id="A0A7M7N1N1"/>
<dbReference type="SMART" id="SM00252">
    <property type="entry name" value="SH2"/>
    <property type="match status" value="1"/>
</dbReference>
<dbReference type="EnsemblMetazoa" id="XM_030973871">
    <property type="protein sequence ID" value="XP_030829731"/>
    <property type="gene ID" value="LOC115919752"/>
</dbReference>
<keyword evidence="9" id="KW-1185">Reference proteome</keyword>
<dbReference type="PROSITE" id="PS50001">
    <property type="entry name" value="SH2"/>
    <property type="match status" value="1"/>
</dbReference>
<dbReference type="Pfam" id="PF08416">
    <property type="entry name" value="PTB"/>
    <property type="match status" value="1"/>
</dbReference>
<evidence type="ECO:0000256" key="5">
    <source>
        <dbReference type="PROSITE-ProRule" id="PRU00191"/>
    </source>
</evidence>
<dbReference type="KEGG" id="spu:115919752"/>
<accession>A0A7M7N1N1</accession>
<dbReference type="PANTHER" id="PTHR45734">
    <property type="entry name" value="TENSIN"/>
    <property type="match status" value="1"/>
</dbReference>
<evidence type="ECO:0000256" key="3">
    <source>
        <dbReference type="ARBA" id="ARBA00022912"/>
    </source>
</evidence>
<dbReference type="Proteomes" id="UP000007110">
    <property type="component" value="Unassembled WGS sequence"/>
</dbReference>
<dbReference type="SMART" id="SM00462">
    <property type="entry name" value="PTB"/>
    <property type="match status" value="1"/>
</dbReference>
<comment type="similarity">
    <text evidence="1">Belongs to the PTEN phosphatase protein family.</text>
</comment>
<dbReference type="GO" id="GO:0005925">
    <property type="term" value="C:focal adhesion"/>
    <property type="evidence" value="ECO:0000318"/>
    <property type="project" value="GO_Central"/>
</dbReference>
<evidence type="ECO:0000259" key="7">
    <source>
        <dbReference type="PROSITE" id="PS50001"/>
    </source>
</evidence>
<dbReference type="InterPro" id="IPR011993">
    <property type="entry name" value="PH-like_dom_sf"/>
</dbReference>
<keyword evidence="3" id="KW-0904">Protein phosphatase</keyword>
<name>A0A7M7N1N1_STRPU</name>
<feature type="domain" description="SH2" evidence="7">
    <location>
        <begin position="175"/>
        <end position="283"/>
    </location>
</feature>
<evidence type="ECO:0000256" key="4">
    <source>
        <dbReference type="ARBA" id="ARBA00022999"/>
    </source>
</evidence>
<evidence type="ECO:0000256" key="2">
    <source>
        <dbReference type="ARBA" id="ARBA00022801"/>
    </source>
</evidence>
<evidence type="ECO:0000256" key="6">
    <source>
        <dbReference type="SAM" id="MobiDB-lite"/>
    </source>
</evidence>
<dbReference type="Gene3D" id="3.30.505.10">
    <property type="entry name" value="SH2 domain"/>
    <property type="match status" value="1"/>
</dbReference>
<dbReference type="GeneID" id="115919752"/>
<dbReference type="GO" id="GO:0004721">
    <property type="term" value="F:phosphoprotein phosphatase activity"/>
    <property type="evidence" value="ECO:0007669"/>
    <property type="project" value="UniProtKB-KW"/>
</dbReference>
<dbReference type="RefSeq" id="XP_030829731.1">
    <property type="nucleotide sequence ID" value="XM_030973871.1"/>
</dbReference>
<dbReference type="InterPro" id="IPR013625">
    <property type="entry name" value="PTB"/>
</dbReference>
<evidence type="ECO:0000256" key="1">
    <source>
        <dbReference type="ARBA" id="ARBA00007881"/>
    </source>
</evidence>
<organism evidence="8 9">
    <name type="scientific">Strongylocentrotus purpuratus</name>
    <name type="common">Purple sea urchin</name>
    <dbReference type="NCBI Taxonomy" id="7668"/>
    <lineage>
        <taxon>Eukaryota</taxon>
        <taxon>Metazoa</taxon>
        <taxon>Echinodermata</taxon>
        <taxon>Eleutherozoa</taxon>
        <taxon>Echinozoa</taxon>
        <taxon>Echinoidea</taxon>
        <taxon>Euechinoidea</taxon>
        <taxon>Echinacea</taxon>
        <taxon>Camarodonta</taxon>
        <taxon>Echinidea</taxon>
        <taxon>Strongylocentrotidae</taxon>
        <taxon>Strongylocentrotus</taxon>
    </lineage>
</organism>
<dbReference type="InterPro" id="IPR033929">
    <property type="entry name" value="Tensin_PTB"/>
</dbReference>
<dbReference type="CDD" id="cd01213">
    <property type="entry name" value="PTB_tensin"/>
    <property type="match status" value="1"/>
</dbReference>
<dbReference type="CDD" id="cd09927">
    <property type="entry name" value="SH2_Tensin_like"/>
    <property type="match status" value="1"/>
</dbReference>
<dbReference type="Pfam" id="PF00017">
    <property type="entry name" value="SH2"/>
    <property type="match status" value="1"/>
</dbReference>
<feature type="region of interest" description="Disordered" evidence="6">
    <location>
        <begin position="100"/>
        <end position="139"/>
    </location>
</feature>
<dbReference type="PRINTS" id="PR00401">
    <property type="entry name" value="SH2DOMAIN"/>
</dbReference>
<protein>
    <recommendedName>
        <fullName evidence="7">SH2 domain-containing protein</fullName>
    </recommendedName>
</protein>
<dbReference type="InterPro" id="IPR000980">
    <property type="entry name" value="SH2"/>
</dbReference>
<dbReference type="InterPro" id="IPR036860">
    <property type="entry name" value="SH2_dom_sf"/>
</dbReference>
<feature type="compositionally biased region" description="Polar residues" evidence="6">
    <location>
        <begin position="128"/>
        <end position="139"/>
    </location>
</feature>
<reference evidence="8" key="2">
    <citation type="submission" date="2021-01" db="UniProtKB">
        <authorList>
            <consortium name="EnsemblMetazoa"/>
        </authorList>
    </citation>
    <scope>IDENTIFICATION</scope>
</reference>
<dbReference type="OrthoDB" id="6273691at2759"/>
<dbReference type="PANTHER" id="PTHR45734:SF10">
    <property type="entry name" value="BLISTERY, ISOFORM A"/>
    <property type="match status" value="1"/>
</dbReference>
<keyword evidence="4 5" id="KW-0727">SH2 domain</keyword>
<dbReference type="AlphaFoldDB" id="A0A7M7N1N1"/>
<proteinExistence type="inferred from homology"/>
<sequence length="464" mass="50742">MANKNSNACTTDNDPDPFAELEMWVKRLTNYDITSSFSPSLDIIPEKKSPQIDETDQDYEFLDEFEEVESRLAELTFELSPVVVEGELSPLIVEDEHDKDSGYSSIYSEGQLPSPGGLSGKGGLNGSVTPPTLSGRSTPSNFYYTQKLSPYGSSSSLADPSVEHVRFVKDLSAWWYKPSITRDDAINILKDRPPGTFIVRDSNSFPGAFGLALKVAQVPANTTPRKGGDPQSELVRHFLIEPNARGVRLKGCVNEPVFSSLSALIYQHTLTQLALPIKLVLPDMGDKNSSASLDYSTGADATDSTLDPKSAASLLHQGAACKVLYIDSVDMESLTGSESVREGLTKTLSAKKKPEPVVVHFKVSSKGITLTDTQRKLFFRKHYPVKSILFCGMDPLARKYPRREGQEVAEAKIFGFVARKPGSLTDNQCHLFADWEVEQPASAIVSFVTKVMLGSSSKTSVKTP</sequence>
<dbReference type="SUPFAM" id="SSF55550">
    <property type="entry name" value="SH2 domain"/>
    <property type="match status" value="1"/>
</dbReference>
<dbReference type="SUPFAM" id="SSF50729">
    <property type="entry name" value="PH domain-like"/>
    <property type="match status" value="1"/>
</dbReference>
<reference evidence="9" key="1">
    <citation type="submission" date="2015-02" db="EMBL/GenBank/DDBJ databases">
        <title>Genome sequencing for Strongylocentrotus purpuratus.</title>
        <authorList>
            <person name="Murali S."/>
            <person name="Liu Y."/>
            <person name="Vee V."/>
            <person name="English A."/>
            <person name="Wang M."/>
            <person name="Skinner E."/>
            <person name="Han Y."/>
            <person name="Muzny D.M."/>
            <person name="Worley K.C."/>
            <person name="Gibbs R.A."/>
        </authorList>
    </citation>
    <scope>NUCLEOTIDE SEQUENCE</scope>
</reference>
<dbReference type="InterPro" id="IPR035012">
    <property type="entry name" value="Tensin-like_SH2"/>
</dbReference>
<dbReference type="InterPro" id="IPR006020">
    <property type="entry name" value="PTB/PI_dom"/>
</dbReference>
<dbReference type="InterPro" id="IPR051484">
    <property type="entry name" value="Tensin_PTEN_phosphatase"/>
</dbReference>
<evidence type="ECO:0000313" key="9">
    <source>
        <dbReference type="Proteomes" id="UP000007110"/>
    </source>
</evidence>
<dbReference type="Gene3D" id="2.30.29.30">
    <property type="entry name" value="Pleckstrin-homology domain (PH domain)/Phosphotyrosine-binding domain (PTB)"/>
    <property type="match status" value="1"/>
</dbReference>
<evidence type="ECO:0000313" key="8">
    <source>
        <dbReference type="EnsemblMetazoa" id="XP_030829731"/>
    </source>
</evidence>
<keyword evidence="2" id="KW-0378">Hydrolase</keyword>